<comment type="subcellular location">
    <subcellularLocation>
        <location evidence="4">Secreted</location>
        <location evidence="4">Extracellular space</location>
        <location evidence="4">Apoplast</location>
    </subcellularLocation>
</comment>
<accession>A0A5N6RDG2</accession>
<feature type="transmembrane region" description="Helical" evidence="5">
    <location>
        <begin position="306"/>
        <end position="323"/>
    </location>
</feature>
<sequence>MDPGSAEAPDKGKSVERRTLLQGDSLLHDRYSLVEHPENALLIATMRGQTESVRELLKLKPNLATRLDKDGFSALHIASEKGFVEIVRELLTFSRELARLKSRDGRTCLHRAAATGRVQVVRELVGFFRDCIGEVTPRGETALHIAVKYDQFEVFEAMFHMLKQLNRQDILKDILNAGDEDGNTVLHLAIARKQSRVVRLLLPDDSQQEAVCVSLTNKNGFTALDVLDVIQQMAGEPIDYKLRDLLLRAGALRASELENVDIVQETKASTSLWQFLLHEISLLNPLRFWKTLANEVKSSPLQTQNALLVVAVLIATITYQAILNPPGGLFDGTVQNNNTATAKPSEDQYFGAYIATDFGNFIPFMVVNTIGFFVSLVVIILVMDEFPLKALLGIAVRCMAAGVAGNARTFTQFGTVFVTDDFITESADPNSPAEVGCAQGMYVTAGLDGLNLHVMISTVFTNKEYSGSTLEIQGVS</sequence>
<feature type="repeat" description="ANK" evidence="3">
    <location>
        <begin position="70"/>
        <end position="102"/>
    </location>
</feature>
<evidence type="ECO:0000313" key="6">
    <source>
        <dbReference type="EMBL" id="KAE8075917.1"/>
    </source>
</evidence>
<dbReference type="PROSITE" id="PS50088">
    <property type="entry name" value="ANK_REPEAT"/>
    <property type="match status" value="4"/>
</dbReference>
<reference evidence="6 7" key="1">
    <citation type="submission" date="2019-06" db="EMBL/GenBank/DDBJ databases">
        <title>A chromosomal-level reference genome of Carpinus fangiana (Coryloideae, Betulaceae).</title>
        <authorList>
            <person name="Yang X."/>
            <person name="Wang Z."/>
            <person name="Zhang L."/>
            <person name="Hao G."/>
            <person name="Liu J."/>
            <person name="Yang Y."/>
        </authorList>
    </citation>
    <scope>NUCLEOTIDE SEQUENCE [LARGE SCALE GENOMIC DNA]</scope>
    <source>
        <strain evidence="6">Cfa_2016G</strain>
        <tissue evidence="6">Leaf</tissue>
    </source>
</reference>
<dbReference type="InterPro" id="IPR002110">
    <property type="entry name" value="Ankyrin_rpt"/>
</dbReference>
<evidence type="ECO:0000256" key="5">
    <source>
        <dbReference type="SAM" id="Phobius"/>
    </source>
</evidence>
<name>A0A5N6RDG2_9ROSI</name>
<evidence type="ECO:0000256" key="2">
    <source>
        <dbReference type="ARBA" id="ARBA00023043"/>
    </source>
</evidence>
<keyword evidence="2 3" id="KW-0040">ANK repeat</keyword>
<keyword evidence="5" id="KW-0472">Membrane</keyword>
<dbReference type="PANTHER" id="PTHR24186:SF37">
    <property type="entry name" value="PGG DOMAIN-CONTAINING PROTEIN"/>
    <property type="match status" value="1"/>
</dbReference>
<keyword evidence="4" id="KW-0964">Secreted</keyword>
<keyword evidence="4" id="KW-0052">Apoplast</keyword>
<dbReference type="AlphaFoldDB" id="A0A5N6RDG2"/>
<dbReference type="PROSITE" id="PS50297">
    <property type="entry name" value="ANK_REP_REGION"/>
    <property type="match status" value="3"/>
</dbReference>
<dbReference type="SUPFAM" id="SSF48403">
    <property type="entry name" value="Ankyrin repeat"/>
    <property type="match status" value="1"/>
</dbReference>
<feature type="repeat" description="ANK" evidence="3">
    <location>
        <begin position="104"/>
        <end position="125"/>
    </location>
</feature>
<dbReference type="EMBL" id="CM017326">
    <property type="protein sequence ID" value="KAE8075917.1"/>
    <property type="molecule type" value="Genomic_DNA"/>
</dbReference>
<feature type="transmembrane region" description="Helical" evidence="5">
    <location>
        <begin position="361"/>
        <end position="382"/>
    </location>
</feature>
<comment type="similarity">
    <text evidence="4">Belongs to the plant dirigent protein family.</text>
</comment>
<dbReference type="SMART" id="SM00248">
    <property type="entry name" value="ANK"/>
    <property type="match status" value="5"/>
</dbReference>
<evidence type="ECO:0000256" key="3">
    <source>
        <dbReference type="PROSITE-ProRule" id="PRU00023"/>
    </source>
</evidence>
<feature type="repeat" description="ANK" evidence="3">
    <location>
        <begin position="138"/>
        <end position="170"/>
    </location>
</feature>
<gene>
    <name evidence="6" type="ORF">FH972_014598</name>
</gene>
<evidence type="ECO:0000256" key="1">
    <source>
        <dbReference type="ARBA" id="ARBA00022737"/>
    </source>
</evidence>
<protein>
    <recommendedName>
        <fullName evidence="4">Dirigent protein</fullName>
    </recommendedName>
</protein>
<dbReference type="OrthoDB" id="674805at2759"/>
<dbReference type="GO" id="GO:0005886">
    <property type="term" value="C:plasma membrane"/>
    <property type="evidence" value="ECO:0007669"/>
    <property type="project" value="TreeGrafter"/>
</dbReference>
<dbReference type="InterPro" id="IPR036770">
    <property type="entry name" value="Ankyrin_rpt-contain_sf"/>
</dbReference>
<dbReference type="Pfam" id="PF03018">
    <property type="entry name" value="Dirigent"/>
    <property type="match status" value="1"/>
</dbReference>
<proteinExistence type="inferred from homology"/>
<dbReference type="PANTHER" id="PTHR24186">
    <property type="entry name" value="PROTEIN PHOSPHATASE 1 REGULATORY SUBUNIT"/>
    <property type="match status" value="1"/>
</dbReference>
<dbReference type="GO" id="GO:0048046">
    <property type="term" value="C:apoplast"/>
    <property type="evidence" value="ECO:0007669"/>
    <property type="project" value="UniProtKB-SubCell"/>
</dbReference>
<dbReference type="Pfam" id="PF12796">
    <property type="entry name" value="Ank_2"/>
    <property type="match status" value="2"/>
</dbReference>
<comment type="subunit">
    <text evidence="4">Homodimer.</text>
</comment>
<evidence type="ECO:0000256" key="4">
    <source>
        <dbReference type="RuleBase" id="RU363099"/>
    </source>
</evidence>
<dbReference type="InterPro" id="IPR004265">
    <property type="entry name" value="Dirigent"/>
</dbReference>
<dbReference type="Pfam" id="PF00023">
    <property type="entry name" value="Ank"/>
    <property type="match status" value="1"/>
</dbReference>
<comment type="function">
    <text evidence="4">Dirigent proteins impart stereoselectivity on the phenoxy radical-coupling reaction, yielding optically active lignans from two molecules of coniferyl alcohol in the biosynthesis of lignans, flavonolignans, and alkaloids and thus plays a central role in plant secondary metabolism.</text>
</comment>
<keyword evidence="1" id="KW-0677">Repeat</keyword>
<organism evidence="6 7">
    <name type="scientific">Carpinus fangiana</name>
    <dbReference type="NCBI Taxonomy" id="176857"/>
    <lineage>
        <taxon>Eukaryota</taxon>
        <taxon>Viridiplantae</taxon>
        <taxon>Streptophyta</taxon>
        <taxon>Embryophyta</taxon>
        <taxon>Tracheophyta</taxon>
        <taxon>Spermatophyta</taxon>
        <taxon>Magnoliopsida</taxon>
        <taxon>eudicotyledons</taxon>
        <taxon>Gunneridae</taxon>
        <taxon>Pentapetalae</taxon>
        <taxon>rosids</taxon>
        <taxon>fabids</taxon>
        <taxon>Fagales</taxon>
        <taxon>Betulaceae</taxon>
        <taxon>Carpinus</taxon>
    </lineage>
</organism>
<dbReference type="Proteomes" id="UP000327013">
    <property type="component" value="Chromosome 6"/>
</dbReference>
<evidence type="ECO:0000313" key="7">
    <source>
        <dbReference type="Proteomes" id="UP000327013"/>
    </source>
</evidence>
<keyword evidence="5" id="KW-0812">Transmembrane</keyword>
<dbReference type="Gene3D" id="1.25.40.20">
    <property type="entry name" value="Ankyrin repeat-containing domain"/>
    <property type="match status" value="3"/>
</dbReference>
<feature type="repeat" description="ANK" evidence="3">
    <location>
        <begin position="181"/>
        <end position="202"/>
    </location>
</feature>
<keyword evidence="7" id="KW-1185">Reference proteome</keyword>
<keyword evidence="5" id="KW-1133">Transmembrane helix</keyword>